<keyword evidence="14" id="KW-0677">Repeat</keyword>
<evidence type="ECO:0000256" key="2">
    <source>
        <dbReference type="ARBA" id="ARBA00004162"/>
    </source>
</evidence>
<dbReference type="Pfam" id="PF00069">
    <property type="entry name" value="Pkinase"/>
    <property type="match status" value="1"/>
</dbReference>
<organism evidence="32 33">
    <name type="scientific">Zizania palustris</name>
    <name type="common">Northern wild rice</name>
    <dbReference type="NCBI Taxonomy" id="103762"/>
    <lineage>
        <taxon>Eukaryota</taxon>
        <taxon>Viridiplantae</taxon>
        <taxon>Streptophyta</taxon>
        <taxon>Embryophyta</taxon>
        <taxon>Tracheophyta</taxon>
        <taxon>Spermatophyta</taxon>
        <taxon>Magnoliopsida</taxon>
        <taxon>Liliopsida</taxon>
        <taxon>Poales</taxon>
        <taxon>Poaceae</taxon>
        <taxon>BOP clade</taxon>
        <taxon>Oryzoideae</taxon>
        <taxon>Oryzeae</taxon>
        <taxon>Zizaniinae</taxon>
        <taxon>Zizania</taxon>
    </lineage>
</organism>
<dbReference type="EMBL" id="JAAALK010000081">
    <property type="protein sequence ID" value="KAG8090014.1"/>
    <property type="molecule type" value="Genomic_DNA"/>
</dbReference>
<evidence type="ECO:0000256" key="14">
    <source>
        <dbReference type="ARBA" id="ARBA00022737"/>
    </source>
</evidence>
<dbReference type="PROSITE" id="PS00107">
    <property type="entry name" value="PROTEIN_KINASE_ATP"/>
    <property type="match status" value="1"/>
</dbReference>
<reference evidence="32" key="1">
    <citation type="journal article" date="2021" name="bioRxiv">
        <title>Whole Genome Assembly and Annotation of Northern Wild Rice, Zizania palustris L., Supports a Whole Genome Duplication in the Zizania Genus.</title>
        <authorList>
            <person name="Haas M."/>
            <person name="Kono T."/>
            <person name="Macchietto M."/>
            <person name="Millas R."/>
            <person name="McGilp L."/>
            <person name="Shao M."/>
            <person name="Duquette J."/>
            <person name="Hirsch C.N."/>
            <person name="Kimball J."/>
        </authorList>
    </citation>
    <scope>NUCLEOTIDE SEQUENCE</scope>
    <source>
        <tissue evidence="32">Fresh leaf tissue</tissue>
    </source>
</reference>
<evidence type="ECO:0000256" key="18">
    <source>
        <dbReference type="ARBA" id="ARBA00022840"/>
    </source>
</evidence>
<keyword evidence="12 29" id="KW-0812">Transmembrane</keyword>
<evidence type="ECO:0000313" key="33">
    <source>
        <dbReference type="Proteomes" id="UP000729402"/>
    </source>
</evidence>
<dbReference type="EC" id="2.7.11.1" evidence="6"/>
<comment type="function">
    <text evidence="25">Receptor kinase that detects X.oryzae pv. oryzae protein Ax21 to promote innate immunity. Following X.oryzae pv. oryzae protein Ax21 detection, undergoes cleavage, releasing the processed protein kinase Xa21 chain.</text>
</comment>
<evidence type="ECO:0000256" key="17">
    <source>
        <dbReference type="ARBA" id="ARBA00022824"/>
    </source>
</evidence>
<keyword evidence="22" id="KW-0325">Glycoprotein</keyword>
<feature type="binding site" evidence="28">
    <location>
        <position position="760"/>
    </location>
    <ligand>
        <name>ATP</name>
        <dbReference type="ChEBI" id="CHEBI:30616"/>
    </ligand>
</feature>
<evidence type="ECO:0000256" key="30">
    <source>
        <dbReference type="SAM" id="SignalP"/>
    </source>
</evidence>
<evidence type="ECO:0000256" key="29">
    <source>
        <dbReference type="SAM" id="Phobius"/>
    </source>
</evidence>
<comment type="caution">
    <text evidence="32">The sequence shown here is derived from an EMBL/GenBank/DDBJ whole genome shotgun (WGS) entry which is preliminary data.</text>
</comment>
<dbReference type="AlphaFoldDB" id="A0A8J6BMG4"/>
<dbReference type="SMART" id="SM00220">
    <property type="entry name" value="S_TKc"/>
    <property type="match status" value="1"/>
</dbReference>
<accession>A0A8J6BMG4</accession>
<keyword evidence="18 28" id="KW-0067">ATP-binding</keyword>
<evidence type="ECO:0000256" key="7">
    <source>
        <dbReference type="ARBA" id="ARBA00022475"/>
    </source>
</evidence>
<dbReference type="OrthoDB" id="676979at2759"/>
<keyword evidence="10" id="KW-0433">Leucine-rich repeat</keyword>
<dbReference type="PROSITE" id="PS00108">
    <property type="entry name" value="PROTEIN_KINASE_ST"/>
    <property type="match status" value="1"/>
</dbReference>
<comment type="catalytic activity">
    <reaction evidence="23">
        <text>L-threonyl-[protein] + ATP = O-phospho-L-threonyl-[protein] + ADP + H(+)</text>
        <dbReference type="Rhea" id="RHEA:46608"/>
        <dbReference type="Rhea" id="RHEA-COMP:11060"/>
        <dbReference type="Rhea" id="RHEA-COMP:11605"/>
        <dbReference type="ChEBI" id="CHEBI:15378"/>
        <dbReference type="ChEBI" id="CHEBI:30013"/>
        <dbReference type="ChEBI" id="CHEBI:30616"/>
        <dbReference type="ChEBI" id="CHEBI:61977"/>
        <dbReference type="ChEBI" id="CHEBI:456216"/>
        <dbReference type="EC" id="2.7.11.1"/>
    </reaction>
</comment>
<evidence type="ECO:0000256" key="23">
    <source>
        <dbReference type="ARBA" id="ARBA00047899"/>
    </source>
</evidence>
<keyword evidence="9" id="KW-0597">Phosphoprotein</keyword>
<evidence type="ECO:0000256" key="28">
    <source>
        <dbReference type="PROSITE-ProRule" id="PRU10141"/>
    </source>
</evidence>
<evidence type="ECO:0000256" key="21">
    <source>
        <dbReference type="ARBA" id="ARBA00023170"/>
    </source>
</evidence>
<evidence type="ECO:0000259" key="31">
    <source>
        <dbReference type="PROSITE" id="PS50011"/>
    </source>
</evidence>
<feature type="transmembrane region" description="Helical" evidence="29">
    <location>
        <begin position="671"/>
        <end position="693"/>
    </location>
</feature>
<evidence type="ECO:0000256" key="12">
    <source>
        <dbReference type="ARBA" id="ARBA00022692"/>
    </source>
</evidence>
<keyword evidence="15 28" id="KW-0547">Nucleotide-binding</keyword>
<keyword evidence="16" id="KW-0418">Kinase</keyword>
<evidence type="ECO:0000256" key="10">
    <source>
        <dbReference type="ARBA" id="ARBA00022614"/>
    </source>
</evidence>
<evidence type="ECO:0000256" key="13">
    <source>
        <dbReference type="ARBA" id="ARBA00022729"/>
    </source>
</evidence>
<dbReference type="GO" id="GO:0005886">
    <property type="term" value="C:plasma membrane"/>
    <property type="evidence" value="ECO:0007669"/>
    <property type="project" value="UniProtKB-SubCell"/>
</dbReference>
<dbReference type="Proteomes" id="UP000729402">
    <property type="component" value="Unassembled WGS sequence"/>
</dbReference>
<comment type="catalytic activity">
    <reaction evidence="24">
        <text>L-seryl-[protein] + ATP = O-phospho-L-seryl-[protein] + ADP + H(+)</text>
        <dbReference type="Rhea" id="RHEA:17989"/>
        <dbReference type="Rhea" id="RHEA-COMP:9863"/>
        <dbReference type="Rhea" id="RHEA-COMP:11604"/>
        <dbReference type="ChEBI" id="CHEBI:15378"/>
        <dbReference type="ChEBI" id="CHEBI:29999"/>
        <dbReference type="ChEBI" id="CHEBI:30616"/>
        <dbReference type="ChEBI" id="CHEBI:83421"/>
        <dbReference type="ChEBI" id="CHEBI:456216"/>
        <dbReference type="EC" id="2.7.11.1"/>
    </reaction>
</comment>
<dbReference type="SMART" id="SM00369">
    <property type="entry name" value="LRR_TYP"/>
    <property type="match status" value="9"/>
</dbReference>
<evidence type="ECO:0000256" key="26">
    <source>
        <dbReference type="ARBA" id="ARBA00056628"/>
    </source>
</evidence>
<sequence>MVMTGTIVLFFFSLSFLCCDALVSEGISSNATTDELALLSFKSMFASEGSLASWNKSSHYCSWPGVVCSRRHPERVLSLRLGSCNLSGFLSPFLGNLSFLKILDLHDNGLVGEIPPELGRLSRLGLLNLSTNFLQGGIPVDLVGCTNLTLLHLSDNRLQGEFPTEIGASLKNLVLLNVEKNGFSGEIPQSLAYLPLLEELNLRVNRFSGEIPPALGNLTNLWILALDYNRLYGAIPSSLGQLSGLSRLTLSFNNLTGLIPSSIWNMSSLLAFTVQQNSLSGTIPPNAFNNFPSLQLIGIDHNKFHGSIPASIGNASSLWLVQLGANFLSGIVPPEIGSLRNLKLLLLAETFLEAKDPNDWKFITALTNCSQFKGLTLSSCNFGGVLPASLSNLSTLSYLFLDTNKISGSIPKDIGSLINLQQLNMDNNYFTGDIPSSVGRLQNLLLLSMANNKIGGAIPLTLGNLTELNFLKLKSNALSGSIPSILGNLTNLLALSLASNNFTGQIPSEVFSISTLSEGLDLFNNNLEGSIPQQIGNLKNLIEFDARSNKLSGEIPTTLGECQLLQSLSLQNNVLSGSVPSALGQLEGLQTLDLSNNNLSGQIPAFLSNLTMLSYLNLSFNGFDGEVPTLGVFSNASAFSIQGNGKLCGGIRDLHLPRCASQRPHRRKKILVIPIVVSLVVALLLLLLFYKLLLGCNKIKTMIPSTTSMEGHPLISYSQLVRATDSFSATNLLGSGSFGSVYKGELDNQDGQSNDIIAVKVLKLQTPGALKSFTTECEALRNLRHRNLVKIITACSSIDNSGNDFKAIVFDFMPNGSLEGWLHPDANNQRHLNLLEKVSILLDVANALDYLHCHGHIPVVHCDLKPSNVLLDAEMVAHVGDFGLAKILVEGNSFLQQSTSSMGFRGTIGYAPPEYGAGNMVSTHGDIYSYGILVLEIVTGKRPTDSKFIQGLNLHEYVELSLHDGIIVDVVDTQLSLDLENKLDTPDDSSYKGRVIGCLVSLLRLGLSCSQEMPSNRMSTGDIIKELSAIKQPLLGFT</sequence>
<comment type="similarity">
    <text evidence="5">Belongs to the protein kinase superfamily. Ser/Thr protein kinase family.</text>
</comment>
<evidence type="ECO:0000256" key="19">
    <source>
        <dbReference type="ARBA" id="ARBA00022989"/>
    </source>
</evidence>
<feature type="signal peptide" evidence="30">
    <location>
        <begin position="1"/>
        <end position="21"/>
    </location>
</feature>
<comment type="cofactor">
    <cofactor evidence="1">
        <name>Mn(2+)</name>
        <dbReference type="ChEBI" id="CHEBI:29035"/>
    </cofactor>
</comment>
<dbReference type="PANTHER" id="PTHR27000:SF777">
    <property type="entry name" value="PROTEIN KINASE DOMAIN-CONTAINING PROTEIN"/>
    <property type="match status" value="1"/>
</dbReference>
<keyword evidence="20 29" id="KW-0472">Membrane</keyword>
<evidence type="ECO:0000256" key="5">
    <source>
        <dbReference type="ARBA" id="ARBA00008684"/>
    </source>
</evidence>
<dbReference type="Pfam" id="PF00560">
    <property type="entry name" value="LRR_1"/>
    <property type="match status" value="4"/>
</dbReference>
<keyword evidence="13 30" id="KW-0732">Signal</keyword>
<dbReference type="InterPro" id="IPR001611">
    <property type="entry name" value="Leu-rich_rpt"/>
</dbReference>
<evidence type="ECO:0000256" key="6">
    <source>
        <dbReference type="ARBA" id="ARBA00012513"/>
    </source>
</evidence>
<keyword evidence="11" id="KW-0808">Transferase</keyword>
<dbReference type="FunFam" id="3.80.10.10:FF:000627">
    <property type="entry name" value="Probable leucine-rich repeat receptor-like protein kinase At2g33170"/>
    <property type="match status" value="1"/>
</dbReference>
<comment type="subcellular location">
    <subcellularLocation>
        <location evidence="2">Cell membrane</location>
        <topology evidence="2">Single-pass membrane protein</topology>
    </subcellularLocation>
    <subcellularLocation>
        <location evidence="3">Endoplasmic reticulum membrane</location>
        <topology evidence="3">Single-pass membrane protein</topology>
    </subcellularLocation>
    <subcellularLocation>
        <location evidence="4">Membrane</location>
        <topology evidence="4">Single-pass type I membrane protein</topology>
    </subcellularLocation>
</comment>
<dbReference type="PROSITE" id="PS51450">
    <property type="entry name" value="LRR"/>
    <property type="match status" value="1"/>
</dbReference>
<keyword evidence="17" id="KW-0256">Endoplasmic reticulum</keyword>
<dbReference type="InterPro" id="IPR003591">
    <property type="entry name" value="Leu-rich_rpt_typical-subtyp"/>
</dbReference>
<dbReference type="GO" id="GO:0005524">
    <property type="term" value="F:ATP binding"/>
    <property type="evidence" value="ECO:0007669"/>
    <property type="project" value="UniProtKB-UniRule"/>
</dbReference>
<dbReference type="PANTHER" id="PTHR27000">
    <property type="entry name" value="LEUCINE-RICH REPEAT RECEPTOR-LIKE PROTEIN KINASE FAMILY PROTEIN-RELATED"/>
    <property type="match status" value="1"/>
</dbReference>
<dbReference type="FunFam" id="3.80.10.10:FF:000288">
    <property type="entry name" value="LRR receptor-like serine/threonine-protein kinase EFR"/>
    <property type="match status" value="1"/>
</dbReference>
<evidence type="ECO:0000256" key="8">
    <source>
        <dbReference type="ARBA" id="ARBA00022527"/>
    </source>
</evidence>
<dbReference type="PROSITE" id="PS50011">
    <property type="entry name" value="PROTEIN_KINASE_DOM"/>
    <property type="match status" value="1"/>
</dbReference>
<comment type="function">
    <text evidence="26">The processed protein kinase Xa21 chain released by protein cleavage after X.oryzae pv. oryzae protein Ax21 detection translocates into the nucleus where it can bind and regulate WRKY62, a transcription factor. Confers resistance to the bacterial pathogen X.oryzae pv. oryzae (Xoo).</text>
</comment>
<evidence type="ECO:0000256" key="27">
    <source>
        <dbReference type="ARBA" id="ARBA00072040"/>
    </source>
</evidence>
<evidence type="ECO:0000256" key="1">
    <source>
        <dbReference type="ARBA" id="ARBA00001936"/>
    </source>
</evidence>
<dbReference type="GO" id="GO:0005789">
    <property type="term" value="C:endoplasmic reticulum membrane"/>
    <property type="evidence" value="ECO:0007669"/>
    <property type="project" value="UniProtKB-SubCell"/>
</dbReference>
<evidence type="ECO:0000256" key="20">
    <source>
        <dbReference type="ARBA" id="ARBA00023136"/>
    </source>
</evidence>
<proteinExistence type="inferred from homology"/>
<evidence type="ECO:0000256" key="15">
    <source>
        <dbReference type="ARBA" id="ARBA00022741"/>
    </source>
</evidence>
<keyword evidence="7" id="KW-1003">Cell membrane</keyword>
<dbReference type="Pfam" id="PF13855">
    <property type="entry name" value="LRR_8"/>
    <property type="match status" value="2"/>
</dbReference>
<keyword evidence="19 29" id="KW-1133">Transmembrane helix</keyword>
<evidence type="ECO:0000256" key="4">
    <source>
        <dbReference type="ARBA" id="ARBA00004479"/>
    </source>
</evidence>
<dbReference type="FunFam" id="3.30.200.20:FF:000432">
    <property type="entry name" value="LRR receptor-like serine/threonine-protein kinase EFR"/>
    <property type="match status" value="1"/>
</dbReference>
<dbReference type="InterPro" id="IPR013210">
    <property type="entry name" value="LRR_N_plant-typ"/>
</dbReference>
<dbReference type="InterPro" id="IPR017441">
    <property type="entry name" value="Protein_kinase_ATP_BS"/>
</dbReference>
<evidence type="ECO:0000256" key="16">
    <source>
        <dbReference type="ARBA" id="ARBA00022777"/>
    </source>
</evidence>
<dbReference type="Pfam" id="PF08263">
    <property type="entry name" value="LRRNT_2"/>
    <property type="match status" value="1"/>
</dbReference>
<dbReference type="Pfam" id="PF23598">
    <property type="entry name" value="LRR_14"/>
    <property type="match status" value="1"/>
</dbReference>
<evidence type="ECO:0000313" key="32">
    <source>
        <dbReference type="EMBL" id="KAG8090014.1"/>
    </source>
</evidence>
<dbReference type="InterPro" id="IPR008271">
    <property type="entry name" value="Ser/Thr_kinase_AS"/>
</dbReference>
<keyword evidence="33" id="KW-1185">Reference proteome</keyword>
<dbReference type="InterPro" id="IPR000719">
    <property type="entry name" value="Prot_kinase_dom"/>
</dbReference>
<evidence type="ECO:0000256" key="22">
    <source>
        <dbReference type="ARBA" id="ARBA00023180"/>
    </source>
</evidence>
<evidence type="ECO:0000256" key="11">
    <source>
        <dbReference type="ARBA" id="ARBA00022679"/>
    </source>
</evidence>
<name>A0A8J6BMG4_ZIZPA</name>
<dbReference type="InterPro" id="IPR055414">
    <property type="entry name" value="LRR_R13L4/SHOC2-like"/>
</dbReference>
<protein>
    <recommendedName>
        <fullName evidence="27">Receptor kinase-like protein Xa21</fullName>
        <ecNumber evidence="6">2.7.11.1</ecNumber>
    </recommendedName>
</protein>
<keyword evidence="8" id="KW-0723">Serine/threonine-protein kinase</keyword>
<evidence type="ECO:0000256" key="25">
    <source>
        <dbReference type="ARBA" id="ARBA00054320"/>
    </source>
</evidence>
<keyword evidence="21" id="KW-0675">Receptor</keyword>
<reference evidence="32" key="2">
    <citation type="submission" date="2021-02" db="EMBL/GenBank/DDBJ databases">
        <authorList>
            <person name="Kimball J.A."/>
            <person name="Haas M.W."/>
            <person name="Macchietto M."/>
            <person name="Kono T."/>
            <person name="Duquette J."/>
            <person name="Shao M."/>
        </authorList>
    </citation>
    <scope>NUCLEOTIDE SEQUENCE</scope>
    <source>
        <tissue evidence="32">Fresh leaf tissue</tissue>
    </source>
</reference>
<dbReference type="FunFam" id="3.80.10.10:FF:000041">
    <property type="entry name" value="LRR receptor-like serine/threonine-protein kinase ERECTA"/>
    <property type="match status" value="1"/>
</dbReference>
<evidence type="ECO:0000256" key="9">
    <source>
        <dbReference type="ARBA" id="ARBA00022553"/>
    </source>
</evidence>
<feature type="domain" description="Protein kinase" evidence="31">
    <location>
        <begin position="727"/>
        <end position="1035"/>
    </location>
</feature>
<evidence type="ECO:0000256" key="24">
    <source>
        <dbReference type="ARBA" id="ARBA00048679"/>
    </source>
</evidence>
<evidence type="ECO:0000256" key="3">
    <source>
        <dbReference type="ARBA" id="ARBA00004389"/>
    </source>
</evidence>
<dbReference type="GO" id="GO:0004674">
    <property type="term" value="F:protein serine/threonine kinase activity"/>
    <property type="evidence" value="ECO:0007669"/>
    <property type="project" value="UniProtKB-KW"/>
</dbReference>
<feature type="chain" id="PRO_5035156973" description="Receptor kinase-like protein Xa21" evidence="30">
    <location>
        <begin position="22"/>
        <end position="1038"/>
    </location>
</feature>
<gene>
    <name evidence="32" type="ORF">GUJ93_ZPchr0011g27515</name>
</gene>
<dbReference type="FunFam" id="1.10.510.10:FF:000358">
    <property type="entry name" value="Putative leucine-rich repeat receptor-like serine/threonine-protein kinase"/>
    <property type="match status" value="1"/>
</dbReference>